<evidence type="ECO:0000313" key="2">
    <source>
        <dbReference type="Proteomes" id="UP000284842"/>
    </source>
</evidence>
<sequence length="223" mass="24707">MHLQSFLDQNCSPLQALFLHFNVKPTPYEGTGPVGETFDMQVLRDAHMPTHVLAVLQSGPAGNQVQTAKPPTMLPIDATRFDQGFRIDLGIPLAPPGTPSPVPFTSPTTGALMVTLPVVHVTVPHIASLPLLLLFAMQLETQYTLLSFNLLPVSVVEEFPNAPAMSSILARCPEDKFDRYYYHNQGIWKNILSLGVNDNNIYNVVQTAWNVTADARRLRARHR</sequence>
<dbReference type="EMBL" id="NHTK01000114">
    <property type="protein sequence ID" value="PPR08161.1"/>
    <property type="molecule type" value="Genomic_DNA"/>
</dbReference>
<dbReference type="AlphaFoldDB" id="A0A409YYS7"/>
<keyword evidence="2" id="KW-1185">Reference proteome</keyword>
<dbReference type="InParanoid" id="A0A409YYS7"/>
<protein>
    <submittedName>
        <fullName evidence="1">Uncharacterized protein</fullName>
    </submittedName>
</protein>
<dbReference type="OrthoDB" id="2802364at2759"/>
<comment type="caution">
    <text evidence="1">The sequence shown here is derived from an EMBL/GenBank/DDBJ whole genome shotgun (WGS) entry which is preliminary data.</text>
</comment>
<dbReference type="Proteomes" id="UP000284842">
    <property type="component" value="Unassembled WGS sequence"/>
</dbReference>
<name>A0A409YYS7_9AGAR</name>
<accession>A0A409YYS7</accession>
<reference evidence="1 2" key="1">
    <citation type="journal article" date="2018" name="Evol. Lett.">
        <title>Horizontal gene cluster transfer increased hallucinogenic mushroom diversity.</title>
        <authorList>
            <person name="Reynolds H.T."/>
            <person name="Vijayakumar V."/>
            <person name="Gluck-Thaler E."/>
            <person name="Korotkin H.B."/>
            <person name="Matheny P.B."/>
            <person name="Slot J.C."/>
        </authorList>
    </citation>
    <scope>NUCLEOTIDE SEQUENCE [LARGE SCALE GENOMIC DNA]</scope>
    <source>
        <strain evidence="1 2">2629</strain>
    </source>
</reference>
<gene>
    <name evidence="1" type="ORF">CVT24_012125</name>
</gene>
<evidence type="ECO:0000313" key="1">
    <source>
        <dbReference type="EMBL" id="PPR08161.1"/>
    </source>
</evidence>
<organism evidence="1 2">
    <name type="scientific">Panaeolus cyanescens</name>
    <dbReference type="NCBI Taxonomy" id="181874"/>
    <lineage>
        <taxon>Eukaryota</taxon>
        <taxon>Fungi</taxon>
        <taxon>Dikarya</taxon>
        <taxon>Basidiomycota</taxon>
        <taxon>Agaricomycotina</taxon>
        <taxon>Agaricomycetes</taxon>
        <taxon>Agaricomycetidae</taxon>
        <taxon>Agaricales</taxon>
        <taxon>Agaricineae</taxon>
        <taxon>Galeropsidaceae</taxon>
        <taxon>Panaeolus</taxon>
    </lineage>
</organism>
<proteinExistence type="predicted"/>